<dbReference type="PANTHER" id="PTHR33164:SF5">
    <property type="entry name" value="ORGANIC HYDROPEROXIDE RESISTANCE TRANSCRIPTIONAL REGULATOR"/>
    <property type="match status" value="1"/>
</dbReference>
<dbReference type="Pfam" id="PF22381">
    <property type="entry name" value="Staph_reg_Sar_Rot"/>
    <property type="match status" value="1"/>
</dbReference>
<dbReference type="InterPro" id="IPR000835">
    <property type="entry name" value="HTH_MarR-typ"/>
</dbReference>
<evidence type="ECO:0000256" key="5">
    <source>
        <dbReference type="ARBA" id="ARBA00023163"/>
    </source>
</evidence>
<dbReference type="SUPFAM" id="SSF46785">
    <property type="entry name" value="Winged helix' DNA-binding domain"/>
    <property type="match status" value="1"/>
</dbReference>
<evidence type="ECO:0000259" key="6">
    <source>
        <dbReference type="PROSITE" id="PS50995"/>
    </source>
</evidence>
<dbReference type="InterPro" id="IPR036388">
    <property type="entry name" value="WH-like_DNA-bd_sf"/>
</dbReference>
<keyword evidence="3" id="KW-0805">Transcription regulation</keyword>
<dbReference type="EMBL" id="QYUM01000002">
    <property type="protein sequence ID" value="RJF93467.1"/>
    <property type="molecule type" value="Genomic_DNA"/>
</dbReference>
<dbReference type="InterPro" id="IPR039422">
    <property type="entry name" value="MarR/SlyA-like"/>
</dbReference>
<organism evidence="7 8">
    <name type="scientific">Sphingomonas cavernae</name>
    <dbReference type="NCBI Taxonomy" id="2320861"/>
    <lineage>
        <taxon>Bacteria</taxon>
        <taxon>Pseudomonadati</taxon>
        <taxon>Pseudomonadota</taxon>
        <taxon>Alphaproteobacteria</taxon>
        <taxon>Sphingomonadales</taxon>
        <taxon>Sphingomonadaceae</taxon>
        <taxon>Sphingomonas</taxon>
    </lineage>
</organism>
<dbReference type="GO" id="GO:0003700">
    <property type="term" value="F:DNA-binding transcription factor activity"/>
    <property type="evidence" value="ECO:0007669"/>
    <property type="project" value="InterPro"/>
</dbReference>
<dbReference type="InterPro" id="IPR011991">
    <property type="entry name" value="ArsR-like_HTH"/>
</dbReference>
<feature type="domain" description="HTH marR-type" evidence="6">
    <location>
        <begin position="12"/>
        <end position="139"/>
    </location>
</feature>
<evidence type="ECO:0000256" key="1">
    <source>
        <dbReference type="ARBA" id="ARBA00004496"/>
    </source>
</evidence>
<dbReference type="PANTHER" id="PTHR33164">
    <property type="entry name" value="TRANSCRIPTIONAL REGULATOR, MARR FAMILY"/>
    <property type="match status" value="1"/>
</dbReference>
<comment type="caution">
    <text evidence="7">The sequence shown here is derived from an EMBL/GenBank/DDBJ whole genome shotgun (WGS) entry which is preliminary data.</text>
</comment>
<keyword evidence="2" id="KW-0963">Cytoplasm</keyword>
<dbReference type="PRINTS" id="PR00598">
    <property type="entry name" value="HTHMARR"/>
</dbReference>
<dbReference type="RefSeq" id="WP_119759745.1">
    <property type="nucleotide sequence ID" value="NZ_QYUM01000002.1"/>
</dbReference>
<dbReference type="GO" id="GO:0006950">
    <property type="term" value="P:response to stress"/>
    <property type="evidence" value="ECO:0007669"/>
    <property type="project" value="TreeGrafter"/>
</dbReference>
<accession>A0A418WQD8</accession>
<name>A0A418WQD8_9SPHN</name>
<comment type="subcellular location">
    <subcellularLocation>
        <location evidence="1">Cytoplasm</location>
    </subcellularLocation>
</comment>
<dbReference type="AlphaFoldDB" id="A0A418WQD8"/>
<sequence>MTNALQDPLSLDAQFCFAVYSTAHALNRTYKPLLDRLGITYPQYLVMLVLWEADDRSVGEIGEKLLLDSSTLTPLLKRLEAAGIVRRERNPQDERQVRVRLTEQGRAMRKVASDFPAELLCATGCDAETLTRLKTEMRDVRDRMLAASAAG</sequence>
<evidence type="ECO:0000313" key="8">
    <source>
        <dbReference type="Proteomes" id="UP000286100"/>
    </source>
</evidence>
<gene>
    <name evidence="7" type="ORF">D3876_03835</name>
</gene>
<proteinExistence type="predicted"/>
<evidence type="ECO:0000313" key="7">
    <source>
        <dbReference type="EMBL" id="RJF93467.1"/>
    </source>
</evidence>
<protein>
    <submittedName>
        <fullName evidence="7">MarR family transcriptional regulator</fullName>
    </submittedName>
</protein>
<reference evidence="7 8" key="1">
    <citation type="submission" date="2018-09" db="EMBL/GenBank/DDBJ databases">
        <authorList>
            <person name="Zhu H."/>
        </authorList>
    </citation>
    <scope>NUCLEOTIDE SEQUENCE [LARGE SCALE GENOMIC DNA]</scope>
    <source>
        <strain evidence="7 8">K2R01-6</strain>
    </source>
</reference>
<dbReference type="OrthoDB" id="9806864at2"/>
<dbReference type="Proteomes" id="UP000286100">
    <property type="component" value="Unassembled WGS sequence"/>
</dbReference>
<evidence type="ECO:0000256" key="4">
    <source>
        <dbReference type="ARBA" id="ARBA00023125"/>
    </source>
</evidence>
<dbReference type="FunFam" id="1.10.10.10:FF:000163">
    <property type="entry name" value="MarR family transcriptional regulator"/>
    <property type="match status" value="1"/>
</dbReference>
<dbReference type="InterPro" id="IPR055166">
    <property type="entry name" value="Transc_reg_Sar_Rot_HTH"/>
</dbReference>
<dbReference type="SMART" id="SM00347">
    <property type="entry name" value="HTH_MARR"/>
    <property type="match status" value="1"/>
</dbReference>
<dbReference type="Gene3D" id="1.10.10.10">
    <property type="entry name" value="Winged helix-like DNA-binding domain superfamily/Winged helix DNA-binding domain"/>
    <property type="match status" value="1"/>
</dbReference>
<keyword evidence="4" id="KW-0238">DNA-binding</keyword>
<keyword evidence="8" id="KW-1185">Reference proteome</keyword>
<dbReference type="GO" id="GO:0005737">
    <property type="term" value="C:cytoplasm"/>
    <property type="evidence" value="ECO:0007669"/>
    <property type="project" value="UniProtKB-SubCell"/>
</dbReference>
<keyword evidence="5" id="KW-0804">Transcription</keyword>
<evidence type="ECO:0000256" key="3">
    <source>
        <dbReference type="ARBA" id="ARBA00023015"/>
    </source>
</evidence>
<dbReference type="PROSITE" id="PS50995">
    <property type="entry name" value="HTH_MARR_2"/>
    <property type="match status" value="1"/>
</dbReference>
<dbReference type="GO" id="GO:0003677">
    <property type="term" value="F:DNA binding"/>
    <property type="evidence" value="ECO:0007669"/>
    <property type="project" value="UniProtKB-KW"/>
</dbReference>
<dbReference type="CDD" id="cd00090">
    <property type="entry name" value="HTH_ARSR"/>
    <property type="match status" value="1"/>
</dbReference>
<evidence type="ECO:0000256" key="2">
    <source>
        <dbReference type="ARBA" id="ARBA00022490"/>
    </source>
</evidence>
<dbReference type="InterPro" id="IPR036390">
    <property type="entry name" value="WH_DNA-bd_sf"/>
</dbReference>